<dbReference type="AlphaFoldDB" id="U2TSG9"/>
<gene>
    <name evidence="1" type="ORF">HMPREF1316_1901</name>
</gene>
<dbReference type="STRING" id="1125712.HMPREF1316_1901"/>
<name>U2TSG9_9ACTN</name>
<evidence type="ECO:0000313" key="1">
    <source>
        <dbReference type="EMBL" id="ERL09300.1"/>
    </source>
</evidence>
<accession>U2TSG9</accession>
<sequence length="128" mass="13161">MGVVVSLIVLAAVLVAGRLRHGLRGTLVITLSLALMAGMLPGCVPPIPGQPSASSRDGSPAWTAWSEQDAPNYVRLVGKAHIDAPLSPGQVTYAPLDAQGRAGTVRACITSGLMRAGEGREREAAPDP</sequence>
<dbReference type="EMBL" id="AWEZ01000030">
    <property type="protein sequence ID" value="ERL09300.1"/>
    <property type="molecule type" value="Genomic_DNA"/>
</dbReference>
<evidence type="ECO:0000313" key="2">
    <source>
        <dbReference type="Proteomes" id="UP000016638"/>
    </source>
</evidence>
<organism evidence="1 2">
    <name type="scientific">Olsenella profusa F0195</name>
    <dbReference type="NCBI Taxonomy" id="1125712"/>
    <lineage>
        <taxon>Bacteria</taxon>
        <taxon>Bacillati</taxon>
        <taxon>Actinomycetota</taxon>
        <taxon>Coriobacteriia</taxon>
        <taxon>Coriobacteriales</taxon>
        <taxon>Atopobiaceae</taxon>
        <taxon>Olsenella</taxon>
    </lineage>
</organism>
<dbReference type="Proteomes" id="UP000016638">
    <property type="component" value="Unassembled WGS sequence"/>
</dbReference>
<comment type="caution">
    <text evidence="1">The sequence shown here is derived from an EMBL/GenBank/DDBJ whole genome shotgun (WGS) entry which is preliminary data.</text>
</comment>
<feature type="non-terminal residue" evidence="1">
    <location>
        <position position="128"/>
    </location>
</feature>
<reference evidence="1 2" key="1">
    <citation type="submission" date="2013-08" db="EMBL/GenBank/DDBJ databases">
        <authorList>
            <person name="Durkin A.S."/>
            <person name="Haft D.R."/>
            <person name="McCorrison J."/>
            <person name="Torralba M."/>
            <person name="Gillis M."/>
            <person name="Haft D.H."/>
            <person name="Methe B."/>
            <person name="Sutton G."/>
            <person name="Nelson K.E."/>
        </authorList>
    </citation>
    <scope>NUCLEOTIDE SEQUENCE [LARGE SCALE GENOMIC DNA]</scope>
    <source>
        <strain evidence="1 2">F0195</strain>
    </source>
</reference>
<protein>
    <submittedName>
        <fullName evidence="1">Uncharacterized protein</fullName>
    </submittedName>
</protein>
<proteinExistence type="predicted"/>
<keyword evidence="2" id="KW-1185">Reference proteome</keyword>